<accession>A0A6M3IRR7</accession>
<feature type="region of interest" description="Disordered" evidence="1">
    <location>
        <begin position="66"/>
        <end position="98"/>
    </location>
</feature>
<protein>
    <submittedName>
        <fullName evidence="2">Uncharacterized protein</fullName>
    </submittedName>
</protein>
<organism evidence="2">
    <name type="scientific">viral metagenome</name>
    <dbReference type="NCBI Taxonomy" id="1070528"/>
    <lineage>
        <taxon>unclassified sequences</taxon>
        <taxon>metagenomes</taxon>
        <taxon>organismal metagenomes</taxon>
    </lineage>
</organism>
<name>A0A6M3IRR7_9ZZZZ</name>
<gene>
    <name evidence="2" type="ORF">MM415B01220_0016</name>
</gene>
<evidence type="ECO:0000313" key="2">
    <source>
        <dbReference type="EMBL" id="QJA59938.1"/>
    </source>
</evidence>
<sequence>MAEEEIIVEETETEESPDGEVAEQPEGETEETEEERVSELWGKVVPELADHIKDLSPEAREELLLKRLAAQSTGETAAKGTKEAGPSGQQTETPPVLEIPTFDPDGFLKGVESALETGNAEALSDAFRKQIQWNQAVMQVVNGAVQETRNDVQRLRKDVTDVRLPNDFRNAIPKVKGATEADITAARKLLEDGSAGNVSAALALAVFARNNEVESATLKRKPSEAASRKAKGIAASRHSGGNTSMGQPVPRIPMGQDDYKQMLREAEEANRK</sequence>
<dbReference type="EMBL" id="MT141389">
    <property type="protein sequence ID" value="QJA59938.1"/>
    <property type="molecule type" value="Genomic_DNA"/>
</dbReference>
<evidence type="ECO:0000256" key="1">
    <source>
        <dbReference type="SAM" id="MobiDB-lite"/>
    </source>
</evidence>
<feature type="region of interest" description="Disordered" evidence="1">
    <location>
        <begin position="214"/>
        <end position="272"/>
    </location>
</feature>
<feature type="compositionally biased region" description="Basic and acidic residues" evidence="1">
    <location>
        <begin position="257"/>
        <end position="272"/>
    </location>
</feature>
<reference evidence="2" key="1">
    <citation type="submission" date="2020-03" db="EMBL/GenBank/DDBJ databases">
        <title>The deep terrestrial virosphere.</title>
        <authorList>
            <person name="Holmfeldt K."/>
            <person name="Nilsson E."/>
            <person name="Simone D."/>
            <person name="Lopez-Fernandez M."/>
            <person name="Wu X."/>
            <person name="de Brujin I."/>
            <person name="Lundin D."/>
            <person name="Andersson A."/>
            <person name="Bertilsson S."/>
            <person name="Dopson M."/>
        </authorList>
    </citation>
    <scope>NUCLEOTIDE SEQUENCE</scope>
    <source>
        <strain evidence="2">MM415B01220</strain>
    </source>
</reference>
<proteinExistence type="predicted"/>
<feature type="compositionally biased region" description="Acidic residues" evidence="1">
    <location>
        <begin position="1"/>
        <end position="36"/>
    </location>
</feature>
<dbReference type="AlphaFoldDB" id="A0A6M3IRR7"/>
<feature type="region of interest" description="Disordered" evidence="1">
    <location>
        <begin position="1"/>
        <end position="39"/>
    </location>
</feature>